<keyword evidence="3" id="KW-1185">Reference proteome</keyword>
<dbReference type="SUPFAM" id="SSF50494">
    <property type="entry name" value="Trypsin-like serine proteases"/>
    <property type="match status" value="1"/>
</dbReference>
<dbReference type="InterPro" id="IPR009003">
    <property type="entry name" value="Peptidase_S1_PA"/>
</dbReference>
<organism evidence="2 3">
    <name type="scientific">Aeromicrobium camelliae</name>
    <dbReference type="NCBI Taxonomy" id="1538144"/>
    <lineage>
        <taxon>Bacteria</taxon>
        <taxon>Bacillati</taxon>
        <taxon>Actinomycetota</taxon>
        <taxon>Actinomycetes</taxon>
        <taxon>Propionibacteriales</taxon>
        <taxon>Nocardioidaceae</taxon>
        <taxon>Aeromicrobium</taxon>
    </lineage>
</organism>
<dbReference type="Gene3D" id="2.60.40.10">
    <property type="entry name" value="Immunoglobulins"/>
    <property type="match status" value="2"/>
</dbReference>
<evidence type="ECO:0000313" key="2">
    <source>
        <dbReference type="EMBL" id="RQN09762.1"/>
    </source>
</evidence>
<proteinExistence type="predicted"/>
<accession>A0A3N6WXJ9</accession>
<evidence type="ECO:0008006" key="4">
    <source>
        <dbReference type="Google" id="ProtNLM"/>
    </source>
</evidence>
<name>A0A3N6WXJ9_9ACTN</name>
<evidence type="ECO:0000256" key="1">
    <source>
        <dbReference type="SAM" id="MobiDB-lite"/>
    </source>
</evidence>
<sequence length="545" mass="54095">MPASGAAFEAEATALLTDESEGIHGVTTDGAGNVVVYADEEKPELEGKPNVEVKVLEGGFESFAATDVVGGAGYLAVNPDDLENAAHCSIGFSAWNPEGEPVILSAGHCTDDGARAGALTTRPSSEAAGGGDPDGADVEATGPLGALAVSQWGGPGNIPGDADTADESFVDVSAWNVINPELDLLPEVTDWTTVEDLSQSTTPVKSVGDARVGGVVGKSGRTTGFSSGTVVGHGFVSVQGRVVGGFGVTGMEAAPGDSGGAMIQGTTAVGLLSAGGTTTDGETIVWGADLQNGLAQIPGYSVALDIDEPVMVTPADGGRVAQGSRIQGTGPAGRTLEVGIGAQNSGEVIEVAIDGDGNWSFPAPSTPGTYTISLTATDGGFNRSETVDYSIEVVVGAPAITSPADGSSVVDEVTAISGTGVPGALVTLGGDAEGEATVGDDGTWTVNVDLGIGAHTVTAVQEVDGEVSPEVTSTFAVIPPAPVVTSSEHGVDYTKAPTAARGTGVDGAQIMVYLNGEHVGTTTVADGEWSVDLPGGLAAGDYDLV</sequence>
<comment type="caution">
    <text evidence="2">The sequence shown here is derived from an EMBL/GenBank/DDBJ whole genome shotgun (WGS) entry which is preliminary data.</text>
</comment>
<dbReference type="CDD" id="cd21112">
    <property type="entry name" value="alphaLP-like"/>
    <property type="match status" value="1"/>
</dbReference>
<dbReference type="InterPro" id="IPR043504">
    <property type="entry name" value="Peptidase_S1_PA_chymotrypsin"/>
</dbReference>
<reference evidence="2 3" key="1">
    <citation type="submission" date="2018-11" db="EMBL/GenBank/DDBJ databases">
        <authorList>
            <person name="Li F."/>
        </authorList>
    </citation>
    <scope>NUCLEOTIDE SEQUENCE [LARGE SCALE GENOMIC DNA]</scope>
    <source>
        <strain evidence="2 3">YS17T</strain>
    </source>
</reference>
<dbReference type="OrthoDB" id="8781117at2"/>
<feature type="region of interest" description="Disordered" evidence="1">
    <location>
        <begin position="116"/>
        <end position="135"/>
    </location>
</feature>
<dbReference type="EMBL" id="RQJX01000002">
    <property type="protein sequence ID" value="RQN09762.1"/>
    <property type="molecule type" value="Genomic_DNA"/>
</dbReference>
<dbReference type="Proteomes" id="UP000275225">
    <property type="component" value="Unassembled WGS sequence"/>
</dbReference>
<protein>
    <recommendedName>
        <fullName evidence="4">Bacterial Ig domain-containing protein</fullName>
    </recommendedName>
</protein>
<dbReference type="AlphaFoldDB" id="A0A3N6WXJ9"/>
<dbReference type="InterPro" id="IPR013783">
    <property type="entry name" value="Ig-like_fold"/>
</dbReference>
<dbReference type="RefSeq" id="WP_124235617.1">
    <property type="nucleotide sequence ID" value="NZ_JBHUFI010000006.1"/>
</dbReference>
<dbReference type="NCBIfam" id="NF033510">
    <property type="entry name" value="Ca_tandemer"/>
    <property type="match status" value="1"/>
</dbReference>
<evidence type="ECO:0000313" key="3">
    <source>
        <dbReference type="Proteomes" id="UP000275225"/>
    </source>
</evidence>
<dbReference type="Gene3D" id="2.40.10.10">
    <property type="entry name" value="Trypsin-like serine proteases"/>
    <property type="match status" value="2"/>
</dbReference>
<gene>
    <name evidence="2" type="ORF">EHW97_02680</name>
</gene>
<dbReference type="GO" id="GO:0005975">
    <property type="term" value="P:carbohydrate metabolic process"/>
    <property type="evidence" value="ECO:0007669"/>
    <property type="project" value="UniProtKB-ARBA"/>
</dbReference>